<evidence type="ECO:0000259" key="10">
    <source>
        <dbReference type="PROSITE" id="PS50885"/>
    </source>
</evidence>
<proteinExistence type="inferred from homology"/>
<protein>
    <submittedName>
        <fullName evidence="11">Methyl-accepting chemotaxis protein</fullName>
    </submittedName>
</protein>
<sequence>MKWFYNLKTAVKLISAFLTIAALLVFVGFYGLSNMQKINDGLAATYNDRLVPITQLANAQVMYQQIRVNIRDMNFVAVTPEQKNTYELNIQQLKAEIESEMGSLENANVNEQTQDLLDQFGPAWQAYNEYLDAAMASAHAGDTEEYLRIAPDFRKAGDNAENILKDMITVNVTTAEQAYEEANAMFSKSQTITVIIIIGALLISIGFGYFISQIIARPLNRVVGLVNNVANGDLRETIHIDSKDEIGQLAGSINNMIQSLRNTVSGILASSENVAAAAQQISASTEEIASGSNSQASDAQTMSELFTELSTAINSVARNAEEAAELSNNTLGIAQDGGVVVRSSIDGMNQVSQQMAKLEDDSNKIGEIIEVIDDIAEQTNLLALNAAIEAARAGEKGRGFAVVADEVRKLAERSSEATKQITAIIKGMQQNTETTVKAVGEGVASTKMTGESFDRIISMINDSTSKVAEIAAASEQQAAQSSEVLVSIESISATTEESAASSEQTAATAQSLAGLAEELNTAVSSFRIK</sequence>
<reference evidence="11" key="1">
    <citation type="journal article" date="2014" name="Int. J. Syst. Evol. Microbiol.">
        <title>Complete genome sequence of Corynebacterium casei LMG S-19264T (=DSM 44701T), isolated from a smear-ripened cheese.</title>
        <authorList>
            <consortium name="US DOE Joint Genome Institute (JGI-PGF)"/>
            <person name="Walter F."/>
            <person name="Albersmeier A."/>
            <person name="Kalinowski J."/>
            <person name="Ruckert C."/>
        </authorList>
    </citation>
    <scope>NUCLEOTIDE SEQUENCE</scope>
    <source>
        <strain evidence="11">CGMCC 1.12987</strain>
    </source>
</reference>
<dbReference type="InterPro" id="IPR024478">
    <property type="entry name" value="HlyB_4HB_MCP"/>
</dbReference>
<dbReference type="Pfam" id="PF12729">
    <property type="entry name" value="4HB_MCP_1"/>
    <property type="match status" value="1"/>
</dbReference>
<dbReference type="Pfam" id="PF00672">
    <property type="entry name" value="HAMP"/>
    <property type="match status" value="1"/>
</dbReference>
<dbReference type="GO" id="GO:0007165">
    <property type="term" value="P:signal transduction"/>
    <property type="evidence" value="ECO:0007669"/>
    <property type="project" value="UniProtKB-KW"/>
</dbReference>
<dbReference type="Pfam" id="PF00015">
    <property type="entry name" value="MCPsignal"/>
    <property type="match status" value="1"/>
</dbReference>
<evidence type="ECO:0000256" key="2">
    <source>
        <dbReference type="ARBA" id="ARBA00022475"/>
    </source>
</evidence>
<dbReference type="PANTHER" id="PTHR32089:SF112">
    <property type="entry name" value="LYSOZYME-LIKE PROTEIN-RELATED"/>
    <property type="match status" value="1"/>
</dbReference>
<keyword evidence="2" id="KW-1003">Cell membrane</keyword>
<dbReference type="EMBL" id="BMGR01000008">
    <property type="protein sequence ID" value="GGG08444.1"/>
    <property type="molecule type" value="Genomic_DNA"/>
</dbReference>
<evidence type="ECO:0000256" key="8">
    <source>
        <dbReference type="SAM" id="Phobius"/>
    </source>
</evidence>
<organism evidence="11 12">
    <name type="scientific">Paenibacillus abyssi</name>
    <dbReference type="NCBI Taxonomy" id="1340531"/>
    <lineage>
        <taxon>Bacteria</taxon>
        <taxon>Bacillati</taxon>
        <taxon>Bacillota</taxon>
        <taxon>Bacilli</taxon>
        <taxon>Bacillales</taxon>
        <taxon>Paenibacillaceae</taxon>
        <taxon>Paenibacillus</taxon>
    </lineage>
</organism>
<dbReference type="FunFam" id="1.10.287.950:FF:000001">
    <property type="entry name" value="Methyl-accepting chemotaxis sensory transducer"/>
    <property type="match status" value="1"/>
</dbReference>
<dbReference type="SMART" id="SM00304">
    <property type="entry name" value="HAMP"/>
    <property type="match status" value="2"/>
</dbReference>
<name>A0A917FV92_9BACL</name>
<comment type="subcellular location">
    <subcellularLocation>
        <location evidence="1">Cell membrane</location>
    </subcellularLocation>
</comment>
<evidence type="ECO:0000256" key="7">
    <source>
        <dbReference type="SAM" id="Coils"/>
    </source>
</evidence>
<dbReference type="GO" id="GO:0005886">
    <property type="term" value="C:plasma membrane"/>
    <property type="evidence" value="ECO:0007669"/>
    <property type="project" value="UniProtKB-SubCell"/>
</dbReference>
<dbReference type="GO" id="GO:0006935">
    <property type="term" value="P:chemotaxis"/>
    <property type="evidence" value="ECO:0007669"/>
    <property type="project" value="InterPro"/>
</dbReference>
<dbReference type="PROSITE" id="PS50111">
    <property type="entry name" value="CHEMOTAXIS_TRANSDUC_2"/>
    <property type="match status" value="1"/>
</dbReference>
<feature type="transmembrane region" description="Helical" evidence="8">
    <location>
        <begin position="13"/>
        <end position="32"/>
    </location>
</feature>
<keyword evidence="8" id="KW-1133">Transmembrane helix</keyword>
<comment type="caution">
    <text evidence="11">The sequence shown here is derived from an EMBL/GenBank/DDBJ whole genome shotgun (WGS) entry which is preliminary data.</text>
</comment>
<evidence type="ECO:0000256" key="5">
    <source>
        <dbReference type="ARBA" id="ARBA00029447"/>
    </source>
</evidence>
<dbReference type="PANTHER" id="PTHR32089">
    <property type="entry name" value="METHYL-ACCEPTING CHEMOTAXIS PROTEIN MCPB"/>
    <property type="match status" value="1"/>
</dbReference>
<dbReference type="PRINTS" id="PR00260">
    <property type="entry name" value="CHEMTRNSDUCR"/>
</dbReference>
<keyword evidence="12" id="KW-1185">Reference proteome</keyword>
<keyword evidence="8" id="KW-0812">Transmembrane</keyword>
<evidence type="ECO:0000256" key="3">
    <source>
        <dbReference type="ARBA" id="ARBA00023136"/>
    </source>
</evidence>
<evidence type="ECO:0000313" key="12">
    <source>
        <dbReference type="Proteomes" id="UP000644756"/>
    </source>
</evidence>
<dbReference type="PROSITE" id="PS50885">
    <property type="entry name" value="HAMP"/>
    <property type="match status" value="1"/>
</dbReference>
<comment type="similarity">
    <text evidence="5">Belongs to the methyl-accepting chemotaxis (MCP) protein family.</text>
</comment>
<dbReference type="RefSeq" id="WP_188531553.1">
    <property type="nucleotide sequence ID" value="NZ_BMGR01000008.1"/>
</dbReference>
<feature type="transmembrane region" description="Helical" evidence="8">
    <location>
        <begin position="192"/>
        <end position="211"/>
    </location>
</feature>
<dbReference type="SUPFAM" id="SSF58104">
    <property type="entry name" value="Methyl-accepting chemotaxis protein (MCP) signaling domain"/>
    <property type="match status" value="1"/>
</dbReference>
<reference evidence="11" key="2">
    <citation type="submission" date="2020-09" db="EMBL/GenBank/DDBJ databases">
        <authorList>
            <person name="Sun Q."/>
            <person name="Zhou Y."/>
        </authorList>
    </citation>
    <scope>NUCLEOTIDE SEQUENCE</scope>
    <source>
        <strain evidence="11">CGMCC 1.12987</strain>
    </source>
</reference>
<keyword evidence="3 8" id="KW-0472">Membrane</keyword>
<dbReference type="GO" id="GO:0004888">
    <property type="term" value="F:transmembrane signaling receptor activity"/>
    <property type="evidence" value="ECO:0007669"/>
    <property type="project" value="InterPro"/>
</dbReference>
<dbReference type="AlphaFoldDB" id="A0A917FV92"/>
<dbReference type="CDD" id="cd06225">
    <property type="entry name" value="HAMP"/>
    <property type="match status" value="1"/>
</dbReference>
<dbReference type="InterPro" id="IPR004089">
    <property type="entry name" value="MCPsignal_dom"/>
</dbReference>
<feature type="coiled-coil region" evidence="7">
    <location>
        <begin position="83"/>
        <end position="114"/>
    </location>
</feature>
<dbReference type="InterPro" id="IPR003660">
    <property type="entry name" value="HAMP_dom"/>
</dbReference>
<evidence type="ECO:0000259" key="9">
    <source>
        <dbReference type="PROSITE" id="PS50111"/>
    </source>
</evidence>
<dbReference type="CDD" id="cd11386">
    <property type="entry name" value="MCP_signal"/>
    <property type="match status" value="1"/>
</dbReference>
<evidence type="ECO:0000256" key="6">
    <source>
        <dbReference type="PROSITE-ProRule" id="PRU00284"/>
    </source>
</evidence>
<gene>
    <name evidence="11" type="primary">mcp40H-14</name>
    <name evidence="11" type="ORF">GCM10010916_26680</name>
</gene>
<dbReference type="SMART" id="SM00283">
    <property type="entry name" value="MA"/>
    <property type="match status" value="1"/>
</dbReference>
<keyword evidence="4 6" id="KW-0807">Transducer</keyword>
<accession>A0A917FV92</accession>
<keyword evidence="7" id="KW-0175">Coiled coil</keyword>
<feature type="domain" description="Methyl-accepting transducer" evidence="9">
    <location>
        <begin position="270"/>
        <end position="513"/>
    </location>
</feature>
<feature type="domain" description="HAMP" evidence="10">
    <location>
        <begin position="213"/>
        <end position="265"/>
    </location>
</feature>
<evidence type="ECO:0000256" key="4">
    <source>
        <dbReference type="ARBA" id="ARBA00023224"/>
    </source>
</evidence>
<dbReference type="Proteomes" id="UP000644756">
    <property type="component" value="Unassembled WGS sequence"/>
</dbReference>
<evidence type="ECO:0000256" key="1">
    <source>
        <dbReference type="ARBA" id="ARBA00004236"/>
    </source>
</evidence>
<evidence type="ECO:0000313" key="11">
    <source>
        <dbReference type="EMBL" id="GGG08444.1"/>
    </source>
</evidence>
<dbReference type="InterPro" id="IPR004090">
    <property type="entry name" value="Chemotax_Me-accpt_rcpt"/>
</dbReference>
<dbReference type="Gene3D" id="1.10.287.950">
    <property type="entry name" value="Methyl-accepting chemotaxis protein"/>
    <property type="match status" value="1"/>
</dbReference>